<dbReference type="CDD" id="cd24053">
    <property type="entry name" value="ASKHA_NBD_EcPPX-GppA-like"/>
    <property type="match status" value="1"/>
</dbReference>
<dbReference type="PANTHER" id="PTHR30005">
    <property type="entry name" value="EXOPOLYPHOSPHATASE"/>
    <property type="match status" value="1"/>
</dbReference>
<gene>
    <name evidence="2" type="ORF">HR45_14215</name>
</gene>
<dbReference type="GO" id="GO:0008894">
    <property type="term" value="F:guanosine-5'-triphosphate,3'-diphosphate diphosphatase activity"/>
    <property type="evidence" value="ECO:0007669"/>
    <property type="project" value="TreeGrafter"/>
</dbReference>
<dbReference type="PANTHER" id="PTHR30005:SF0">
    <property type="entry name" value="RETROGRADE REGULATION PROTEIN 2"/>
    <property type="match status" value="1"/>
</dbReference>
<dbReference type="AlphaFoldDB" id="A0A094JFG9"/>
<evidence type="ECO:0000313" key="3">
    <source>
        <dbReference type="Proteomes" id="UP000029264"/>
    </source>
</evidence>
<sequence length="304" mass="32680">MKPYAAITLGSNSFNMLVAHSVGNQPQILAKYKRKVRLADGIGADGTLSDEAMQRGIDCLAMFASMLQHHQISTDAVAVIATATLRSINNAADFNARALPVLGHPIEIICGMREAEFIYQGMVATTPTEGRRLVIDIGGASTEFIIGDGEQVLFKTSLPFGSVTFNRLFFSEAPIQPLDFDDAAAKVEQILAEHRSQLLSLGWRAVVGASGAVQSVVEVLQHRGVSETITLDVLGSLKQEILSQTSLSLLDISGLSTERAPTFAAGVAILLALFKQLQIEHLSLSGGALREGVLQMLHQRLHNH</sequence>
<organism evidence="2 3">
    <name type="scientific">Shewanella mangrovi</name>
    <dbReference type="NCBI Taxonomy" id="1515746"/>
    <lineage>
        <taxon>Bacteria</taxon>
        <taxon>Pseudomonadati</taxon>
        <taxon>Pseudomonadota</taxon>
        <taxon>Gammaproteobacteria</taxon>
        <taxon>Alteromonadales</taxon>
        <taxon>Shewanellaceae</taxon>
        <taxon>Shewanella</taxon>
    </lineage>
</organism>
<dbReference type="SUPFAM" id="SSF53067">
    <property type="entry name" value="Actin-like ATPase domain"/>
    <property type="match status" value="2"/>
</dbReference>
<comment type="caution">
    <text evidence="2">The sequence shown here is derived from an EMBL/GenBank/DDBJ whole genome shotgun (WGS) entry which is preliminary data.</text>
</comment>
<dbReference type="Pfam" id="PF02541">
    <property type="entry name" value="Ppx-GppA"/>
    <property type="match status" value="1"/>
</dbReference>
<dbReference type="STRING" id="1515746.HR45_14215"/>
<proteinExistence type="predicted"/>
<feature type="domain" description="Ppx/GppA phosphatase N-terminal" evidence="1">
    <location>
        <begin position="18"/>
        <end position="295"/>
    </location>
</feature>
<dbReference type="eggNOG" id="COG0248">
    <property type="taxonomic scope" value="Bacteria"/>
</dbReference>
<keyword evidence="3" id="KW-1185">Reference proteome</keyword>
<evidence type="ECO:0000313" key="2">
    <source>
        <dbReference type="EMBL" id="KFZ36774.1"/>
    </source>
</evidence>
<dbReference type="EMBL" id="JPEO01000012">
    <property type="protein sequence ID" value="KFZ36774.1"/>
    <property type="molecule type" value="Genomic_DNA"/>
</dbReference>
<dbReference type="Gene3D" id="3.30.420.150">
    <property type="entry name" value="Exopolyphosphatase. Domain 2"/>
    <property type="match status" value="1"/>
</dbReference>
<protein>
    <submittedName>
        <fullName evidence="2">Exopolyphosphatase</fullName>
    </submittedName>
</protein>
<dbReference type="InterPro" id="IPR050273">
    <property type="entry name" value="GppA/Ppx_hydrolase"/>
</dbReference>
<dbReference type="GO" id="GO:0015949">
    <property type="term" value="P:nucleobase-containing small molecule interconversion"/>
    <property type="evidence" value="ECO:0007669"/>
    <property type="project" value="TreeGrafter"/>
</dbReference>
<evidence type="ECO:0000259" key="1">
    <source>
        <dbReference type="Pfam" id="PF02541"/>
    </source>
</evidence>
<name>A0A094JFG9_9GAMM</name>
<dbReference type="Gene3D" id="3.30.420.40">
    <property type="match status" value="1"/>
</dbReference>
<dbReference type="InterPro" id="IPR043129">
    <property type="entry name" value="ATPase_NBD"/>
</dbReference>
<accession>A0A094JFG9</accession>
<reference evidence="2 3" key="1">
    <citation type="submission" date="2014-06" db="EMBL/GenBank/DDBJ databases">
        <title>Shewanella sp. YQH10.</title>
        <authorList>
            <person name="Liu Y."/>
            <person name="Zeng R."/>
        </authorList>
    </citation>
    <scope>NUCLEOTIDE SEQUENCE [LARGE SCALE GENOMIC DNA]</scope>
    <source>
        <strain evidence="2 3">YQH10</strain>
    </source>
</reference>
<dbReference type="InterPro" id="IPR003695">
    <property type="entry name" value="Ppx_GppA_N"/>
</dbReference>
<dbReference type="Proteomes" id="UP000029264">
    <property type="component" value="Unassembled WGS sequence"/>
</dbReference>